<dbReference type="STRING" id="329046.A0A1Y2BX17"/>
<gene>
    <name evidence="10" type="ORF">BCR33DRAFT_788325</name>
</gene>
<evidence type="ECO:0000313" key="11">
    <source>
        <dbReference type="Proteomes" id="UP000193642"/>
    </source>
</evidence>
<feature type="region of interest" description="Disordered" evidence="7">
    <location>
        <begin position="1"/>
        <end position="22"/>
    </location>
</feature>
<proteinExistence type="inferred from homology"/>
<comment type="caution">
    <text evidence="10">The sequence shown here is derived from an EMBL/GenBank/DDBJ whole genome shotgun (WGS) entry which is preliminary data.</text>
</comment>
<comment type="cofactor">
    <cofactor evidence="1">
        <name>Zn(2+)</name>
        <dbReference type="ChEBI" id="CHEBI:29105"/>
    </cofactor>
</comment>
<comment type="similarity">
    <text evidence="2">Belongs to the peptidase M28 family. M28B subfamily.</text>
</comment>
<dbReference type="PANTHER" id="PTHR12147">
    <property type="entry name" value="METALLOPEPTIDASE M28 FAMILY MEMBER"/>
    <property type="match status" value="1"/>
</dbReference>
<sequence length="472" mass="51284">MENTPLLGSTTDQQQQQQGQEALVEQQRRRTRRIQWFTSRAVFLCVFLFVVGVATRLAQRIDNVELRVDVAAVVANLKTLEEIGRHSRSVAGTGFAQSVAFVKETLENNTDFAVWTEALVVEEQVDDEKPSLVVGNTAFTPRIDFLTATYSGSGVVKNATLVPLAGCRSSDAPQLENWVALVSSQPSRQETTPDCDNSLCARVAFAIEAGAKAVLVSVNPTAQGYPNPLAPSGRLPRTCNTPSNRAIYSKAPILSLSQSLSWSLHLQSIDSPSVSLSATTSYKPITVHNVLAEPRAGFSKPESIVIFGCHLDSVRAGPGVNDDGSGAMATLELALAYSRDRTITIQRKPNPPLHYKANIDTDMIASPNYVRGIWDGRSVTDPAIRNASIAIQRVFEDYFHDQELPTVPFKFNGRSDFAPFMARGIPAGGVITGEDEIKTHEQAELFGGVAGMVLDPNYHQPTDTVENCVDLV</sequence>
<keyword evidence="3 6" id="KW-0645">Protease</keyword>
<dbReference type="GO" id="GO:0006508">
    <property type="term" value="P:proteolysis"/>
    <property type="evidence" value="ECO:0007669"/>
    <property type="project" value="UniProtKB-KW"/>
</dbReference>
<evidence type="ECO:0000256" key="3">
    <source>
        <dbReference type="ARBA" id="ARBA00022670"/>
    </source>
</evidence>
<evidence type="ECO:0000256" key="6">
    <source>
        <dbReference type="RuleBase" id="RU361240"/>
    </source>
</evidence>
<keyword evidence="6" id="KW-0479">Metal-binding</keyword>
<evidence type="ECO:0000259" key="9">
    <source>
        <dbReference type="Pfam" id="PF04389"/>
    </source>
</evidence>
<feature type="compositionally biased region" description="Low complexity" evidence="7">
    <location>
        <begin position="13"/>
        <end position="22"/>
    </location>
</feature>
<keyword evidence="11" id="KW-1185">Reference proteome</keyword>
<reference evidence="10 11" key="1">
    <citation type="submission" date="2016-07" db="EMBL/GenBank/DDBJ databases">
        <title>Pervasive Adenine N6-methylation of Active Genes in Fungi.</title>
        <authorList>
            <consortium name="DOE Joint Genome Institute"/>
            <person name="Mondo S.J."/>
            <person name="Dannebaum R.O."/>
            <person name="Kuo R.C."/>
            <person name="Labutti K."/>
            <person name="Haridas S."/>
            <person name="Kuo A."/>
            <person name="Salamov A."/>
            <person name="Ahrendt S.R."/>
            <person name="Lipzen A."/>
            <person name="Sullivan W."/>
            <person name="Andreopoulos W.B."/>
            <person name="Clum A."/>
            <person name="Lindquist E."/>
            <person name="Daum C."/>
            <person name="Ramamoorthy G.K."/>
            <person name="Gryganskyi A."/>
            <person name="Culley D."/>
            <person name="Magnuson J.K."/>
            <person name="James T.Y."/>
            <person name="O'Malley M.A."/>
            <person name="Stajich J.E."/>
            <person name="Spatafora J.W."/>
            <person name="Visel A."/>
            <person name="Grigoriev I.V."/>
        </authorList>
    </citation>
    <scope>NUCLEOTIDE SEQUENCE [LARGE SCALE GENOMIC DNA]</scope>
    <source>
        <strain evidence="10 11">JEL800</strain>
    </source>
</reference>
<evidence type="ECO:0000256" key="1">
    <source>
        <dbReference type="ARBA" id="ARBA00001947"/>
    </source>
</evidence>
<keyword evidence="8" id="KW-0472">Membrane</keyword>
<evidence type="ECO:0000256" key="7">
    <source>
        <dbReference type="SAM" id="MobiDB-lite"/>
    </source>
</evidence>
<dbReference type="Gene3D" id="3.40.630.10">
    <property type="entry name" value="Zn peptidases"/>
    <property type="match status" value="2"/>
</dbReference>
<keyword evidence="8" id="KW-1133">Transmembrane helix</keyword>
<keyword evidence="4 6" id="KW-0378">Hydrolase</keyword>
<feature type="domain" description="Peptidase M28" evidence="9">
    <location>
        <begin position="300"/>
        <end position="339"/>
    </location>
</feature>
<keyword evidence="8" id="KW-0812">Transmembrane</keyword>
<feature type="compositionally biased region" description="Polar residues" evidence="7">
    <location>
        <begin position="1"/>
        <end position="12"/>
    </location>
</feature>
<dbReference type="AlphaFoldDB" id="A0A1Y2BX17"/>
<dbReference type="InterPro" id="IPR007484">
    <property type="entry name" value="Peptidase_M28"/>
</dbReference>
<dbReference type="Pfam" id="PF04389">
    <property type="entry name" value="Peptidase_M28"/>
    <property type="match status" value="2"/>
</dbReference>
<feature type="transmembrane region" description="Helical" evidence="8">
    <location>
        <begin position="37"/>
        <end position="58"/>
    </location>
</feature>
<dbReference type="GO" id="GO:0046872">
    <property type="term" value="F:metal ion binding"/>
    <property type="evidence" value="ECO:0007669"/>
    <property type="project" value="UniProtKB-KW"/>
</dbReference>
<name>A0A1Y2BX17_9FUNG</name>
<evidence type="ECO:0000256" key="5">
    <source>
        <dbReference type="ARBA" id="ARBA00022833"/>
    </source>
</evidence>
<evidence type="ECO:0000256" key="8">
    <source>
        <dbReference type="SAM" id="Phobius"/>
    </source>
</evidence>
<dbReference type="Proteomes" id="UP000193642">
    <property type="component" value="Unassembled WGS sequence"/>
</dbReference>
<dbReference type="EC" id="3.4.-.-" evidence="6"/>
<dbReference type="InterPro" id="IPR045175">
    <property type="entry name" value="M28_fam"/>
</dbReference>
<organism evidence="10 11">
    <name type="scientific">Rhizoclosmatium globosum</name>
    <dbReference type="NCBI Taxonomy" id="329046"/>
    <lineage>
        <taxon>Eukaryota</taxon>
        <taxon>Fungi</taxon>
        <taxon>Fungi incertae sedis</taxon>
        <taxon>Chytridiomycota</taxon>
        <taxon>Chytridiomycota incertae sedis</taxon>
        <taxon>Chytridiomycetes</taxon>
        <taxon>Chytridiales</taxon>
        <taxon>Chytriomycetaceae</taxon>
        <taxon>Rhizoclosmatium</taxon>
    </lineage>
</organism>
<keyword evidence="5 6" id="KW-0862">Zinc</keyword>
<dbReference type="GO" id="GO:0008235">
    <property type="term" value="F:metalloexopeptidase activity"/>
    <property type="evidence" value="ECO:0007669"/>
    <property type="project" value="InterPro"/>
</dbReference>
<evidence type="ECO:0000256" key="2">
    <source>
        <dbReference type="ARBA" id="ARBA00005634"/>
    </source>
</evidence>
<protein>
    <recommendedName>
        <fullName evidence="6">Peptide hydrolase</fullName>
        <ecNumber evidence="6">3.4.-.-</ecNumber>
    </recommendedName>
</protein>
<dbReference type="OrthoDB" id="10013407at2759"/>
<evidence type="ECO:0000256" key="4">
    <source>
        <dbReference type="ARBA" id="ARBA00022801"/>
    </source>
</evidence>
<evidence type="ECO:0000313" key="10">
    <source>
        <dbReference type="EMBL" id="ORY39309.1"/>
    </source>
</evidence>
<feature type="domain" description="Peptidase M28" evidence="9">
    <location>
        <begin position="354"/>
        <end position="468"/>
    </location>
</feature>
<accession>A0A1Y2BX17</accession>
<dbReference type="SUPFAM" id="SSF53187">
    <property type="entry name" value="Zn-dependent exopeptidases"/>
    <property type="match status" value="1"/>
</dbReference>
<dbReference type="Gene3D" id="3.50.30.30">
    <property type="match status" value="1"/>
</dbReference>
<dbReference type="PANTHER" id="PTHR12147:SF26">
    <property type="entry name" value="PEPTIDASE M28 DOMAIN-CONTAINING PROTEIN"/>
    <property type="match status" value="1"/>
</dbReference>
<dbReference type="EMBL" id="MCGO01000040">
    <property type="protein sequence ID" value="ORY39309.1"/>
    <property type="molecule type" value="Genomic_DNA"/>
</dbReference>